<dbReference type="PATRIC" id="fig|1177154.3.peg.2781"/>
<feature type="domain" description="Fe2OG dioxygenase" evidence="7">
    <location>
        <begin position="106"/>
        <end position="209"/>
    </location>
</feature>
<dbReference type="EMBL" id="ARXV01000012">
    <property type="protein sequence ID" value="KGD63980.1"/>
    <property type="molecule type" value="Genomic_DNA"/>
</dbReference>
<reference evidence="8 9" key="1">
    <citation type="submission" date="2012-09" db="EMBL/GenBank/DDBJ databases">
        <title>Genome Sequence of alkane-degrading Bacterium Alcanivorax sp. 19-m-6.</title>
        <authorList>
            <person name="Lai Q."/>
            <person name="Shao Z."/>
        </authorList>
    </citation>
    <scope>NUCLEOTIDE SEQUENCE [LARGE SCALE GENOMIC DNA]</scope>
    <source>
        <strain evidence="8 9">19-m-6</strain>
    </source>
</reference>
<evidence type="ECO:0000313" key="9">
    <source>
        <dbReference type="Proteomes" id="UP000029444"/>
    </source>
</evidence>
<dbReference type="InterPro" id="IPR044862">
    <property type="entry name" value="Pro_4_hyd_alph_FE2OG_OXY"/>
</dbReference>
<dbReference type="RefSeq" id="WP_035233768.1">
    <property type="nucleotide sequence ID" value="NZ_ARXV01000012.1"/>
</dbReference>
<accession>A0A095UNA5</accession>
<evidence type="ECO:0000256" key="5">
    <source>
        <dbReference type="ARBA" id="ARBA00023002"/>
    </source>
</evidence>
<dbReference type="PANTHER" id="PTHR12907">
    <property type="entry name" value="EGL NINE HOMOLOG-RELATED"/>
    <property type="match status" value="1"/>
</dbReference>
<keyword evidence="4" id="KW-0223">Dioxygenase</keyword>
<organism evidence="8 9">
    <name type="scientific">Alcanivorax nanhaiticus</name>
    <dbReference type="NCBI Taxonomy" id="1177154"/>
    <lineage>
        <taxon>Bacteria</taxon>
        <taxon>Pseudomonadati</taxon>
        <taxon>Pseudomonadota</taxon>
        <taxon>Gammaproteobacteria</taxon>
        <taxon>Oceanospirillales</taxon>
        <taxon>Alcanivoracaceae</taxon>
        <taxon>Alcanivorax</taxon>
    </lineage>
</organism>
<dbReference type="Proteomes" id="UP000029444">
    <property type="component" value="Unassembled WGS sequence"/>
</dbReference>
<dbReference type="Gene3D" id="2.60.120.620">
    <property type="entry name" value="q2cbj1_9rhob like domain"/>
    <property type="match status" value="1"/>
</dbReference>
<dbReference type="STRING" id="1177154.Y5S_02748"/>
<name>A0A095UNA5_9GAMM</name>
<keyword evidence="3" id="KW-0847">Vitamin C</keyword>
<dbReference type="PROSITE" id="PS51471">
    <property type="entry name" value="FE2OG_OXY"/>
    <property type="match status" value="1"/>
</dbReference>
<comment type="caution">
    <text evidence="8">The sequence shown here is derived from an EMBL/GenBank/DDBJ whole genome shotgun (WGS) entry which is preliminary data.</text>
</comment>
<keyword evidence="6" id="KW-0408">Iron</keyword>
<dbReference type="OrthoDB" id="9783171at2"/>
<dbReference type="GO" id="GO:0031543">
    <property type="term" value="F:peptidyl-proline dioxygenase activity"/>
    <property type="evidence" value="ECO:0007669"/>
    <property type="project" value="TreeGrafter"/>
</dbReference>
<keyword evidence="9" id="KW-1185">Reference proteome</keyword>
<dbReference type="PANTHER" id="PTHR12907:SF26">
    <property type="entry name" value="HIF PROLYL HYDROXYLASE, ISOFORM C"/>
    <property type="match status" value="1"/>
</dbReference>
<dbReference type="InterPro" id="IPR006620">
    <property type="entry name" value="Pro_4_hyd_alph"/>
</dbReference>
<gene>
    <name evidence="8" type="ORF">Y5S_02748</name>
</gene>
<protein>
    <recommendedName>
        <fullName evidence="7">Fe2OG dioxygenase domain-containing protein</fullName>
    </recommendedName>
</protein>
<dbReference type="GO" id="GO:0008198">
    <property type="term" value="F:ferrous iron binding"/>
    <property type="evidence" value="ECO:0007669"/>
    <property type="project" value="TreeGrafter"/>
</dbReference>
<evidence type="ECO:0000256" key="3">
    <source>
        <dbReference type="ARBA" id="ARBA00022896"/>
    </source>
</evidence>
<dbReference type="AlphaFoldDB" id="A0A095UNA5"/>
<dbReference type="InterPro" id="IPR051559">
    <property type="entry name" value="HIF_prolyl_hydroxylases"/>
</dbReference>
<keyword evidence="2" id="KW-0479">Metal-binding</keyword>
<evidence type="ECO:0000256" key="2">
    <source>
        <dbReference type="ARBA" id="ARBA00022723"/>
    </source>
</evidence>
<dbReference type="Pfam" id="PF13640">
    <property type="entry name" value="2OG-FeII_Oxy_3"/>
    <property type="match status" value="1"/>
</dbReference>
<evidence type="ECO:0000259" key="7">
    <source>
        <dbReference type="PROSITE" id="PS51471"/>
    </source>
</evidence>
<evidence type="ECO:0000256" key="1">
    <source>
        <dbReference type="ARBA" id="ARBA00001961"/>
    </source>
</evidence>
<dbReference type="GO" id="GO:0031418">
    <property type="term" value="F:L-ascorbic acid binding"/>
    <property type="evidence" value="ECO:0007669"/>
    <property type="project" value="UniProtKB-KW"/>
</dbReference>
<keyword evidence="5" id="KW-0560">Oxidoreductase</keyword>
<dbReference type="eggNOG" id="COG3751">
    <property type="taxonomic scope" value="Bacteria"/>
</dbReference>
<evidence type="ECO:0000313" key="8">
    <source>
        <dbReference type="EMBL" id="KGD63980.1"/>
    </source>
</evidence>
<dbReference type="InterPro" id="IPR005123">
    <property type="entry name" value="Oxoglu/Fe-dep_dioxygenase_dom"/>
</dbReference>
<sequence>MHENADLVGGVGGGHLDGLIESLVRQGFAVSPGFAPLSLVRALRKEAMERDQLGEFRLAGIGRRQDHQKDTRVRSDRTCWLKSETLAQCQWLEHMEALRLAVNQSLYMGLFELESHFAIYGPGDYYQRHLDAFNGNNGRLLSVVLYLNEGWQSEWGGRLRIWPEPDATSVATEVEPVAGTLVAFLSEKIPHEVLAATQERYSIAGWFRCNNTTADWLDPPR</sequence>
<evidence type="ECO:0000256" key="4">
    <source>
        <dbReference type="ARBA" id="ARBA00022964"/>
    </source>
</evidence>
<evidence type="ECO:0000256" key="6">
    <source>
        <dbReference type="ARBA" id="ARBA00023004"/>
    </source>
</evidence>
<dbReference type="SMART" id="SM00702">
    <property type="entry name" value="P4Hc"/>
    <property type="match status" value="1"/>
</dbReference>
<comment type="cofactor">
    <cofactor evidence="1">
        <name>L-ascorbate</name>
        <dbReference type="ChEBI" id="CHEBI:38290"/>
    </cofactor>
</comment>
<proteinExistence type="predicted"/>
<dbReference type="GO" id="GO:0071456">
    <property type="term" value="P:cellular response to hypoxia"/>
    <property type="evidence" value="ECO:0007669"/>
    <property type="project" value="TreeGrafter"/>
</dbReference>